<keyword evidence="2" id="KW-1185">Reference proteome</keyword>
<comment type="caution">
    <text evidence="1">The sequence shown here is derived from an EMBL/GenBank/DDBJ whole genome shotgun (WGS) entry which is preliminary data.</text>
</comment>
<evidence type="ECO:0000313" key="1">
    <source>
        <dbReference type="EMBL" id="CAH9083170.1"/>
    </source>
</evidence>
<reference evidence="1" key="1">
    <citation type="submission" date="2022-07" db="EMBL/GenBank/DDBJ databases">
        <authorList>
            <person name="Macas J."/>
            <person name="Novak P."/>
            <person name="Neumann P."/>
        </authorList>
    </citation>
    <scope>NUCLEOTIDE SEQUENCE</scope>
</reference>
<dbReference type="EMBL" id="CAMAPF010000040">
    <property type="protein sequence ID" value="CAH9083170.1"/>
    <property type="molecule type" value="Genomic_DNA"/>
</dbReference>
<gene>
    <name evidence="1" type="ORF">CEPIT_LOCUS8391</name>
</gene>
<evidence type="ECO:0000313" key="2">
    <source>
        <dbReference type="Proteomes" id="UP001152523"/>
    </source>
</evidence>
<name>A0AAV0CRT1_9ASTE</name>
<dbReference type="Proteomes" id="UP001152523">
    <property type="component" value="Unassembled WGS sequence"/>
</dbReference>
<protein>
    <submittedName>
        <fullName evidence="1">Uncharacterized protein</fullName>
    </submittedName>
</protein>
<organism evidence="1 2">
    <name type="scientific">Cuscuta epithymum</name>
    <dbReference type="NCBI Taxonomy" id="186058"/>
    <lineage>
        <taxon>Eukaryota</taxon>
        <taxon>Viridiplantae</taxon>
        <taxon>Streptophyta</taxon>
        <taxon>Embryophyta</taxon>
        <taxon>Tracheophyta</taxon>
        <taxon>Spermatophyta</taxon>
        <taxon>Magnoliopsida</taxon>
        <taxon>eudicotyledons</taxon>
        <taxon>Gunneridae</taxon>
        <taxon>Pentapetalae</taxon>
        <taxon>asterids</taxon>
        <taxon>lamiids</taxon>
        <taxon>Solanales</taxon>
        <taxon>Convolvulaceae</taxon>
        <taxon>Cuscuteae</taxon>
        <taxon>Cuscuta</taxon>
        <taxon>Cuscuta subgen. Cuscuta</taxon>
    </lineage>
</organism>
<sequence length="65" mass="7488">MLLGQANEWISHVSIMTNKKDDTSSLRGPNTDRTARWGCKLDYNYNLTDREWGSVPDTCRGPMHF</sequence>
<dbReference type="AlphaFoldDB" id="A0AAV0CRT1"/>
<proteinExistence type="predicted"/>
<accession>A0AAV0CRT1</accession>